<evidence type="ECO:0000313" key="2">
    <source>
        <dbReference type="EMBL" id="EMR03354.1"/>
    </source>
</evidence>
<dbReference type="InterPro" id="IPR052182">
    <property type="entry name" value="Glycogen/Maltodextrin_Phosph"/>
</dbReference>
<dbReference type="PANTHER" id="PTHR42655:SF1">
    <property type="entry name" value="GLYCOGEN PHOSPHORYLASE"/>
    <property type="match status" value="1"/>
</dbReference>
<dbReference type="EMBL" id="AODQ01000028">
    <property type="protein sequence ID" value="EMR03354.1"/>
    <property type="molecule type" value="Genomic_DNA"/>
</dbReference>
<dbReference type="Gene3D" id="3.40.50.2000">
    <property type="entry name" value="Glycogen Phosphorylase B"/>
    <property type="match status" value="2"/>
</dbReference>
<name>M7NYA3_9BACT</name>
<dbReference type="GO" id="GO:0030170">
    <property type="term" value="F:pyridoxal phosphate binding"/>
    <property type="evidence" value="ECO:0007669"/>
    <property type="project" value="InterPro"/>
</dbReference>
<accession>M7NYA3</accession>
<dbReference type="InterPro" id="IPR000811">
    <property type="entry name" value="Glyco_trans_35"/>
</dbReference>
<dbReference type="Proteomes" id="UP000011910">
    <property type="component" value="Unassembled WGS sequence"/>
</dbReference>
<evidence type="ECO:0000313" key="3">
    <source>
        <dbReference type="Proteomes" id="UP000011910"/>
    </source>
</evidence>
<reference evidence="2 3" key="1">
    <citation type="journal article" date="2013" name="Genome Announc.">
        <title>Draft Genome Sequence of Cesiribacter andamanensis Strain AMV16T, Isolated from a Soil Sample from a Mud Volcano in the Andaman Islands, India.</title>
        <authorList>
            <person name="Shivaji S."/>
            <person name="Ara S."/>
            <person name="Begum Z."/>
            <person name="Srinivas T.N."/>
            <person name="Singh A."/>
            <person name="Kumar Pinnaka A."/>
        </authorList>
    </citation>
    <scope>NUCLEOTIDE SEQUENCE [LARGE SCALE GENOMIC DNA]</scope>
    <source>
        <strain evidence="2 3">AMV16</strain>
    </source>
</reference>
<dbReference type="InterPro" id="IPR011834">
    <property type="entry name" value="Agluc_phsphrylas"/>
</dbReference>
<dbReference type="STRING" id="1279009.ADICEAN_01532"/>
<protein>
    <submittedName>
        <fullName evidence="2">Maltodextrin phosphorylase</fullName>
    </submittedName>
</protein>
<gene>
    <name evidence="2" type="ORF">ADICEAN_01532</name>
</gene>
<dbReference type="Pfam" id="PF00343">
    <property type="entry name" value="Phosphorylase"/>
    <property type="match status" value="1"/>
</dbReference>
<dbReference type="GO" id="GO:0008184">
    <property type="term" value="F:glycogen phosphorylase activity"/>
    <property type="evidence" value="ECO:0007669"/>
    <property type="project" value="InterPro"/>
</dbReference>
<dbReference type="PANTHER" id="PTHR42655">
    <property type="entry name" value="GLYCOGEN PHOSPHORYLASE"/>
    <property type="match status" value="1"/>
</dbReference>
<dbReference type="OrthoDB" id="9760804at2"/>
<dbReference type="AlphaFoldDB" id="M7NYA3"/>
<sequence length="569" mass="65516">MSKYNKWYHPYEINEKYNTRVAYFSMEFGIDQALKIYSGGLGYLAGSHMRSAYDLRQNMIGVGMLWKFGYYDQTRTEDQRMGIQFQKKYYSFLEDSGIKVEVIIHGSPVWVKAMVLRPDTFGTVPMYLLTTDIPENDHLARTISYKLYDPVQETRIAQSIVLGIGGAKVVEALGGADIYHMNEAHALPLAFHMYGRMRNLEEVKKQIVFTTHTPEKAGNEERDIELLNRMSFFGPVPLEEARYISGMHGEQFNYTLAALRLSKIANGVSQLHGEVSRQMWYGNEGISEIKAITNAQNVPYWRDQKLQDAIDRNDDKALTLRKEEMKRGLFEIVADQTGKLFRPDVLTIVWARRFAGYKRADLLLRNIHRFMDFISRSDMPVQIIWAGKPYPFDYGAIEVFNRLMEMSYQRPNVAVLTGYEKNLSKKLKQGADVWLNTPRRPREASGTSGMTAAMNGAINFTIQDGWIPEFARHGENSFLIPICDTSLPDHVQDDIDYDHMMRILEQEVVPTYYRNHGQWLAIVKQAMKDVVPQFGADRMADEYYREIYHAPMSQPNGHAVSQHSQSMAH</sequence>
<comment type="similarity">
    <text evidence="1">Belongs to the glycogen phosphorylase family.</text>
</comment>
<organism evidence="2 3">
    <name type="scientific">Cesiribacter andamanensis AMV16</name>
    <dbReference type="NCBI Taxonomy" id="1279009"/>
    <lineage>
        <taxon>Bacteria</taxon>
        <taxon>Pseudomonadati</taxon>
        <taxon>Bacteroidota</taxon>
        <taxon>Cytophagia</taxon>
        <taxon>Cytophagales</taxon>
        <taxon>Cesiribacteraceae</taxon>
        <taxon>Cesiribacter</taxon>
    </lineage>
</organism>
<dbReference type="SUPFAM" id="SSF53756">
    <property type="entry name" value="UDP-Glycosyltransferase/glycogen phosphorylase"/>
    <property type="match status" value="1"/>
</dbReference>
<keyword evidence="3" id="KW-1185">Reference proteome</keyword>
<proteinExistence type="inferred from homology"/>
<dbReference type="PATRIC" id="fig|1279009.4.peg.1551"/>
<evidence type="ECO:0000256" key="1">
    <source>
        <dbReference type="ARBA" id="ARBA00006047"/>
    </source>
</evidence>
<dbReference type="GO" id="GO:0005975">
    <property type="term" value="P:carbohydrate metabolic process"/>
    <property type="evidence" value="ECO:0007669"/>
    <property type="project" value="InterPro"/>
</dbReference>
<dbReference type="eggNOG" id="COG0058">
    <property type="taxonomic scope" value="Bacteria"/>
</dbReference>
<comment type="caution">
    <text evidence="2">The sequence shown here is derived from an EMBL/GenBank/DDBJ whole genome shotgun (WGS) entry which is preliminary data.</text>
</comment>
<dbReference type="NCBIfam" id="TIGR02094">
    <property type="entry name" value="more_P_ylases"/>
    <property type="match status" value="2"/>
</dbReference>
<dbReference type="RefSeq" id="WP_009194930.1">
    <property type="nucleotide sequence ID" value="NZ_AODQ01000028.1"/>
</dbReference>